<dbReference type="EMBL" id="JBBNAG010000003">
    <property type="protein sequence ID" value="KAK9147986.1"/>
    <property type="molecule type" value="Genomic_DNA"/>
</dbReference>
<evidence type="ECO:0000313" key="1">
    <source>
        <dbReference type="EMBL" id="KAK9147986.1"/>
    </source>
</evidence>
<protein>
    <submittedName>
        <fullName evidence="1">Uncharacterized protein</fullName>
    </submittedName>
</protein>
<reference evidence="1 2" key="1">
    <citation type="submission" date="2024-01" db="EMBL/GenBank/DDBJ databases">
        <title>Genome assemblies of Stephania.</title>
        <authorList>
            <person name="Yang L."/>
        </authorList>
    </citation>
    <scope>NUCLEOTIDE SEQUENCE [LARGE SCALE GENOMIC DNA]</scope>
    <source>
        <strain evidence="1">JXDWG</strain>
        <tissue evidence="1">Leaf</tissue>
    </source>
</reference>
<accession>A0AAP0PPC2</accession>
<comment type="caution">
    <text evidence="1">The sequence shown here is derived from an EMBL/GenBank/DDBJ whole genome shotgun (WGS) entry which is preliminary data.</text>
</comment>
<evidence type="ECO:0000313" key="2">
    <source>
        <dbReference type="Proteomes" id="UP001419268"/>
    </source>
</evidence>
<organism evidence="1 2">
    <name type="scientific">Stephania cephalantha</name>
    <dbReference type="NCBI Taxonomy" id="152367"/>
    <lineage>
        <taxon>Eukaryota</taxon>
        <taxon>Viridiplantae</taxon>
        <taxon>Streptophyta</taxon>
        <taxon>Embryophyta</taxon>
        <taxon>Tracheophyta</taxon>
        <taxon>Spermatophyta</taxon>
        <taxon>Magnoliopsida</taxon>
        <taxon>Ranunculales</taxon>
        <taxon>Menispermaceae</taxon>
        <taxon>Menispermoideae</taxon>
        <taxon>Cissampelideae</taxon>
        <taxon>Stephania</taxon>
    </lineage>
</organism>
<dbReference type="AlphaFoldDB" id="A0AAP0PPC2"/>
<dbReference type="Proteomes" id="UP001419268">
    <property type="component" value="Unassembled WGS sequence"/>
</dbReference>
<sequence length="65" mass="7397">MVCVWVLEPMEESNAQIFGRNPLDPVQLVQLNSLRVDEYHHKSAPSQSVPSEVIQITQLREPSLL</sequence>
<name>A0AAP0PPC2_9MAGN</name>
<keyword evidence="2" id="KW-1185">Reference proteome</keyword>
<gene>
    <name evidence="1" type="ORF">Scep_006743</name>
</gene>
<proteinExistence type="predicted"/>